<evidence type="ECO:0000313" key="4">
    <source>
        <dbReference type="Proteomes" id="UP001044222"/>
    </source>
</evidence>
<proteinExistence type="predicted"/>
<dbReference type="AlphaFoldDB" id="A0A9D3RSL2"/>
<feature type="region of interest" description="Disordered" evidence="1">
    <location>
        <begin position="33"/>
        <end position="52"/>
    </location>
</feature>
<keyword evidence="4" id="KW-1185">Reference proteome</keyword>
<protein>
    <submittedName>
        <fullName evidence="3">Uncharacterized protein</fullName>
    </submittedName>
</protein>
<feature type="transmembrane region" description="Helical" evidence="2">
    <location>
        <begin position="57"/>
        <end position="78"/>
    </location>
</feature>
<feature type="region of interest" description="Disordered" evidence="1">
    <location>
        <begin position="89"/>
        <end position="109"/>
    </location>
</feature>
<dbReference type="EMBL" id="JAFIRN010000010">
    <property type="protein sequence ID" value="KAG5840506.1"/>
    <property type="molecule type" value="Genomic_DNA"/>
</dbReference>
<reference evidence="3" key="1">
    <citation type="submission" date="2021-01" db="EMBL/GenBank/DDBJ databases">
        <title>A chromosome-scale assembly of European eel, Anguilla anguilla.</title>
        <authorList>
            <person name="Henkel C."/>
            <person name="Jong-Raadsen S.A."/>
            <person name="Dufour S."/>
            <person name="Weltzien F.-A."/>
            <person name="Palstra A.P."/>
            <person name="Pelster B."/>
            <person name="Spaink H.P."/>
            <person name="Van Den Thillart G.E."/>
            <person name="Jansen H."/>
            <person name="Zahm M."/>
            <person name="Klopp C."/>
            <person name="Cedric C."/>
            <person name="Louis A."/>
            <person name="Berthelot C."/>
            <person name="Parey E."/>
            <person name="Roest Crollius H."/>
            <person name="Montfort J."/>
            <person name="Robinson-Rechavi M."/>
            <person name="Bucao C."/>
            <person name="Bouchez O."/>
            <person name="Gislard M."/>
            <person name="Lluch J."/>
            <person name="Milhes M."/>
            <person name="Lampietro C."/>
            <person name="Lopez Roques C."/>
            <person name="Donnadieu C."/>
            <person name="Braasch I."/>
            <person name="Desvignes T."/>
            <person name="Postlethwait J."/>
            <person name="Bobe J."/>
            <person name="Guiguen Y."/>
            <person name="Dirks R."/>
        </authorList>
    </citation>
    <scope>NUCLEOTIDE SEQUENCE</scope>
    <source>
        <strain evidence="3">Tag_6206</strain>
        <tissue evidence="3">Liver</tissue>
    </source>
</reference>
<sequence>MWGELENKTDLWRDGNASLKVISEQLWVSVTDTLSNGSTPRPQAPGTDVPSERESGIVPGIIAAAVFISFLLALYAVLWKCMVAAPKSFRQEEKKKRRERARAQRGHVC</sequence>
<dbReference type="Proteomes" id="UP001044222">
    <property type="component" value="Chromosome 10"/>
</dbReference>
<gene>
    <name evidence="3" type="ORF">ANANG_G00189530</name>
</gene>
<keyword evidence="2" id="KW-0472">Membrane</keyword>
<organism evidence="3 4">
    <name type="scientific">Anguilla anguilla</name>
    <name type="common">European freshwater eel</name>
    <name type="synonym">Muraena anguilla</name>
    <dbReference type="NCBI Taxonomy" id="7936"/>
    <lineage>
        <taxon>Eukaryota</taxon>
        <taxon>Metazoa</taxon>
        <taxon>Chordata</taxon>
        <taxon>Craniata</taxon>
        <taxon>Vertebrata</taxon>
        <taxon>Euteleostomi</taxon>
        <taxon>Actinopterygii</taxon>
        <taxon>Neopterygii</taxon>
        <taxon>Teleostei</taxon>
        <taxon>Anguilliformes</taxon>
        <taxon>Anguillidae</taxon>
        <taxon>Anguilla</taxon>
    </lineage>
</organism>
<evidence type="ECO:0000256" key="1">
    <source>
        <dbReference type="SAM" id="MobiDB-lite"/>
    </source>
</evidence>
<name>A0A9D3RSL2_ANGAN</name>
<dbReference type="OrthoDB" id="8686561at2759"/>
<evidence type="ECO:0000256" key="2">
    <source>
        <dbReference type="SAM" id="Phobius"/>
    </source>
</evidence>
<comment type="caution">
    <text evidence="3">The sequence shown here is derived from an EMBL/GenBank/DDBJ whole genome shotgun (WGS) entry which is preliminary data.</text>
</comment>
<feature type="compositionally biased region" description="Basic residues" evidence="1">
    <location>
        <begin position="95"/>
        <end position="109"/>
    </location>
</feature>
<evidence type="ECO:0000313" key="3">
    <source>
        <dbReference type="EMBL" id="KAG5840506.1"/>
    </source>
</evidence>
<accession>A0A9D3RSL2</accession>
<keyword evidence="2" id="KW-0812">Transmembrane</keyword>
<keyword evidence="2" id="KW-1133">Transmembrane helix</keyword>